<keyword evidence="5" id="KW-0677">Repeat</keyword>
<feature type="non-terminal residue" evidence="10">
    <location>
        <position position="897"/>
    </location>
</feature>
<dbReference type="GO" id="GO:0032040">
    <property type="term" value="C:small-subunit processome"/>
    <property type="evidence" value="ECO:0007669"/>
    <property type="project" value="InterPro"/>
</dbReference>
<dbReference type="PROSITE" id="PS50082">
    <property type="entry name" value="WD_REPEATS_2"/>
    <property type="match status" value="1"/>
</dbReference>
<accession>A0A5N6TH02</accession>
<dbReference type="Pfam" id="PF23869">
    <property type="entry name" value="Beta-prop_WDR75_1st"/>
    <property type="match status" value="1"/>
</dbReference>
<evidence type="ECO:0008006" key="12">
    <source>
        <dbReference type="Google" id="ProtNLM"/>
    </source>
</evidence>
<dbReference type="GO" id="GO:0006364">
    <property type="term" value="P:rRNA processing"/>
    <property type="evidence" value="ECO:0007669"/>
    <property type="project" value="UniProtKB-KW"/>
</dbReference>
<evidence type="ECO:0000256" key="7">
    <source>
        <dbReference type="ARBA" id="ARBA00023242"/>
    </source>
</evidence>
<proteinExistence type="predicted"/>
<feature type="region of interest" description="Disordered" evidence="9">
    <location>
        <begin position="1"/>
        <end position="75"/>
    </location>
</feature>
<sequence length="897" mass="98983">MSGPSHSARLSKRSRPSDAAQDNMTLSKDERIKRRRTSRINANKLEGDSESTEHSSAAPMANGPPYTRDPKKPSGPVSWMLSAPVAGRYINVDPILTDDEKYLFVGLETAVHVYSVATSCLLRTLQLSANQSVIGFGISRANQEHLFIFTSTGAVSKWHWLTGKQVSHWETGHKVISVSQYLQAYESSGELTLLALRECKNGKREVAVIPLGEEELHQTVILETSVRLEHIKCTLDGTAVIAYGAHRVYIGTENLDQDDPGSLQFTWRDISSPFNMTSLDIRHSPRTAVQNSGNEKGSADIEVTMGGSDGSILICHDILSCLDNGEQFEGGRNHFFRRLHWHRDPVNVVRWSKDGNYLVSGGHESVMVLWQLDTGRKQFLPHLSSPICNIVVSQSGNSYVVKLADNSIIVLSTRELQPFANITGLQTCPQVGKSKPGTHMLPTPRAAKLHPRHPDRLLICVPASRQVTREGLHLANSCVLQTYDIRSDNHISRQALSRTNTTTLKVGPEGSLVVAPTVTHLDVSWDGKWMATVDSWSPYSYDVEALDPNGARANASFADSQEIYMKFWRYDDPSGLWELVTRVDGPHFMDKGPVSVLDLASRPLSHEFATIGCDAVVRLWCLSSRHRSGLSAERDAESLETWKCRNTVDLKGYIAGDMSSYLTTASMAFSQDGSVLAVCLQPALFANQGTTVLVDVRNCTVRYSRVGLHVGELCAVRFSGCHLIIASKQSLTVWDTVGDIVRTPGFLEEAGCAYSDRAQRLLAVDPNTQSFAVATQQSHNLGTSRKRKCRIHVYDVQSLSLLGQFSLQECALALLSDSQSGDYIIVDTSANVRRVSCNNKSRVTQVQKALELNSDMLRLFGSQPLGSKYNNFSQELTMGNNIDTTSLQNRELAGIFC</sequence>
<dbReference type="Proteomes" id="UP000325780">
    <property type="component" value="Unassembled WGS sequence"/>
</dbReference>
<dbReference type="InterPro" id="IPR015943">
    <property type="entry name" value="WD40/YVTN_repeat-like_dom_sf"/>
</dbReference>
<name>A0A5N6TH02_ASPAV</name>
<evidence type="ECO:0000256" key="3">
    <source>
        <dbReference type="ARBA" id="ARBA00022552"/>
    </source>
</evidence>
<dbReference type="GO" id="GO:0045943">
    <property type="term" value="P:positive regulation of transcription by RNA polymerase I"/>
    <property type="evidence" value="ECO:0007669"/>
    <property type="project" value="InterPro"/>
</dbReference>
<keyword evidence="6" id="KW-0804">Transcription</keyword>
<keyword evidence="3" id="KW-0698">rRNA processing</keyword>
<evidence type="ECO:0000256" key="4">
    <source>
        <dbReference type="ARBA" id="ARBA00022574"/>
    </source>
</evidence>
<evidence type="ECO:0000256" key="2">
    <source>
        <dbReference type="ARBA" id="ARBA00022517"/>
    </source>
</evidence>
<dbReference type="InterPro" id="IPR053826">
    <property type="entry name" value="WDR75"/>
</dbReference>
<dbReference type="PANTHER" id="PTHR44215">
    <property type="entry name" value="WD REPEAT-CONTAINING PROTEIN 75"/>
    <property type="match status" value="1"/>
</dbReference>
<dbReference type="InterPro" id="IPR001680">
    <property type="entry name" value="WD40_rpt"/>
</dbReference>
<dbReference type="SUPFAM" id="SSF50969">
    <property type="entry name" value="YVTN repeat-like/Quinoprotein amine dehydrogenase"/>
    <property type="match status" value="1"/>
</dbReference>
<evidence type="ECO:0000313" key="11">
    <source>
        <dbReference type="Proteomes" id="UP000325780"/>
    </source>
</evidence>
<evidence type="ECO:0000256" key="6">
    <source>
        <dbReference type="ARBA" id="ARBA00023163"/>
    </source>
</evidence>
<dbReference type="GO" id="GO:0003723">
    <property type="term" value="F:RNA binding"/>
    <property type="evidence" value="ECO:0007669"/>
    <property type="project" value="InterPro"/>
</dbReference>
<feature type="repeat" description="WD" evidence="8">
    <location>
        <begin position="339"/>
        <end position="380"/>
    </location>
</feature>
<evidence type="ECO:0000256" key="8">
    <source>
        <dbReference type="PROSITE-ProRule" id="PRU00221"/>
    </source>
</evidence>
<dbReference type="InterPro" id="IPR011044">
    <property type="entry name" value="Quino_amine_DH_bsu"/>
</dbReference>
<evidence type="ECO:0000313" key="10">
    <source>
        <dbReference type="EMBL" id="KAE8145371.1"/>
    </source>
</evidence>
<dbReference type="GO" id="GO:2000234">
    <property type="term" value="P:positive regulation of rRNA processing"/>
    <property type="evidence" value="ECO:0007669"/>
    <property type="project" value="TreeGrafter"/>
</dbReference>
<gene>
    <name evidence="10" type="ORF">BDV25DRAFT_164801</name>
</gene>
<keyword evidence="2" id="KW-0690">Ribosome biogenesis</keyword>
<dbReference type="OrthoDB" id="4096at2759"/>
<dbReference type="EMBL" id="ML742352">
    <property type="protein sequence ID" value="KAE8145371.1"/>
    <property type="molecule type" value="Genomic_DNA"/>
</dbReference>
<dbReference type="Gene3D" id="2.130.10.10">
    <property type="entry name" value="YVTN repeat-like/Quinoprotein amine dehydrogenase"/>
    <property type="match status" value="2"/>
</dbReference>
<evidence type="ECO:0000256" key="1">
    <source>
        <dbReference type="ARBA" id="ARBA00004604"/>
    </source>
</evidence>
<dbReference type="AlphaFoldDB" id="A0A5N6TH02"/>
<reference evidence="10 11" key="1">
    <citation type="submission" date="2019-04" db="EMBL/GenBank/DDBJ databases">
        <title>Friends and foes A comparative genomics study of 23 Aspergillus species from section Flavi.</title>
        <authorList>
            <consortium name="DOE Joint Genome Institute"/>
            <person name="Kjaerbolling I."/>
            <person name="Vesth T."/>
            <person name="Frisvad J.C."/>
            <person name="Nybo J.L."/>
            <person name="Theobald S."/>
            <person name="Kildgaard S."/>
            <person name="Isbrandt T."/>
            <person name="Kuo A."/>
            <person name="Sato A."/>
            <person name="Lyhne E.K."/>
            <person name="Kogle M.E."/>
            <person name="Wiebenga A."/>
            <person name="Kun R.S."/>
            <person name="Lubbers R.J."/>
            <person name="Makela M.R."/>
            <person name="Barry K."/>
            <person name="Chovatia M."/>
            <person name="Clum A."/>
            <person name="Daum C."/>
            <person name="Haridas S."/>
            <person name="He G."/>
            <person name="LaButti K."/>
            <person name="Lipzen A."/>
            <person name="Mondo S."/>
            <person name="Riley R."/>
            <person name="Salamov A."/>
            <person name="Simmons B.A."/>
            <person name="Magnuson J.K."/>
            <person name="Henrissat B."/>
            <person name="Mortensen U.H."/>
            <person name="Larsen T.O."/>
            <person name="Devries R.P."/>
            <person name="Grigoriev I.V."/>
            <person name="Machida M."/>
            <person name="Baker S.E."/>
            <person name="Andersen M.R."/>
        </authorList>
    </citation>
    <scope>NUCLEOTIDE SEQUENCE [LARGE SCALE GENOMIC DNA]</scope>
    <source>
        <strain evidence="10 11">IBT 18842</strain>
    </source>
</reference>
<organism evidence="10 11">
    <name type="scientific">Aspergillus avenaceus</name>
    <dbReference type="NCBI Taxonomy" id="36643"/>
    <lineage>
        <taxon>Eukaryota</taxon>
        <taxon>Fungi</taxon>
        <taxon>Dikarya</taxon>
        <taxon>Ascomycota</taxon>
        <taxon>Pezizomycotina</taxon>
        <taxon>Eurotiomycetes</taxon>
        <taxon>Eurotiomycetidae</taxon>
        <taxon>Eurotiales</taxon>
        <taxon>Aspergillaceae</taxon>
        <taxon>Aspergillus</taxon>
        <taxon>Aspergillus subgen. Circumdati</taxon>
    </lineage>
</organism>
<evidence type="ECO:0000256" key="9">
    <source>
        <dbReference type="SAM" id="MobiDB-lite"/>
    </source>
</evidence>
<dbReference type="SUPFAM" id="SSF82171">
    <property type="entry name" value="DPP6 N-terminal domain-like"/>
    <property type="match status" value="1"/>
</dbReference>
<keyword evidence="11" id="KW-1185">Reference proteome</keyword>
<comment type="subcellular location">
    <subcellularLocation>
        <location evidence="1">Nucleus</location>
        <location evidence="1">Nucleolus</location>
    </subcellularLocation>
</comment>
<keyword evidence="7" id="KW-0539">Nucleus</keyword>
<dbReference type="SMART" id="SM00320">
    <property type="entry name" value="WD40"/>
    <property type="match status" value="3"/>
</dbReference>
<keyword evidence="4 8" id="KW-0853">WD repeat</keyword>
<evidence type="ECO:0000256" key="5">
    <source>
        <dbReference type="ARBA" id="ARBA00022737"/>
    </source>
</evidence>
<dbReference type="PANTHER" id="PTHR44215:SF1">
    <property type="entry name" value="WD REPEAT-CONTAINING PROTEIN 75"/>
    <property type="match status" value="1"/>
</dbReference>
<protein>
    <recommendedName>
        <fullName evidence="12">Quinon protein alcohol dehydrogenase-like superfamily</fullName>
    </recommendedName>
</protein>
<dbReference type="PROSITE" id="PS50294">
    <property type="entry name" value="WD_REPEATS_REGION"/>
    <property type="match status" value="1"/>
</dbReference>